<organism evidence="9 10">
    <name type="scientific">Photobacterium galatheae</name>
    <dbReference type="NCBI Taxonomy" id="1654360"/>
    <lineage>
        <taxon>Bacteria</taxon>
        <taxon>Pseudomonadati</taxon>
        <taxon>Pseudomonadota</taxon>
        <taxon>Gammaproteobacteria</taxon>
        <taxon>Vibrionales</taxon>
        <taxon>Vibrionaceae</taxon>
        <taxon>Photobacterium</taxon>
    </lineage>
</organism>
<evidence type="ECO:0000259" key="8">
    <source>
        <dbReference type="PROSITE" id="PS50850"/>
    </source>
</evidence>
<sequence>MKTALEEQKVQTRCTDTKPQFKLAFTLLAVVQATLIFTIVMIGIPLPDIGVEFGLNSADLLLVSTAYGLSFSGLLLFGGRLTDKFGGRKLLSIGLCLFGLASVGAAFSSHFSVMVMMRFLQGAGAAMTAPAAVAVLRTLFPQPEDFMRAMATWGGVSVLGGGVGFLASGVVTTWVSWRWMFVAPVLVALVGLAAVAWLLPKDDEQAASHQSGLDPIGALLATLGIALGSYGLIASGEFAWSSPMVFGPLISGVCLLSLFFWVERRVKAPLLPPGFVREPHRIVGLIGILLASASMGLVTFLLSLFLQIQQNWTPLETAGAFVPYTLTLLLMNRAASGIVSRFGPLKVTIFGLLIGSAGLALLSGIHPQVVYTSGLLPGIVALTIGTSMMFAGSAVLSTMHVPQQQAGLAGGVMNTSMELGPTFGLASLMAVAGFAPNVVSGYGLAFGTASGVYLFAAGLAWFLTRRKSQLMKTVVAGEAG</sequence>
<comment type="caution">
    <text evidence="9">The sequence shown here is derived from an EMBL/GenBank/DDBJ whole genome shotgun (WGS) entry which is preliminary data.</text>
</comment>
<evidence type="ECO:0000256" key="7">
    <source>
        <dbReference type="SAM" id="Phobius"/>
    </source>
</evidence>
<dbReference type="GO" id="GO:0022857">
    <property type="term" value="F:transmembrane transporter activity"/>
    <property type="evidence" value="ECO:0007669"/>
    <property type="project" value="InterPro"/>
</dbReference>
<dbReference type="EMBL" id="JMIB01000043">
    <property type="protein sequence ID" value="KDM89833.1"/>
    <property type="molecule type" value="Genomic_DNA"/>
</dbReference>
<keyword evidence="5 7" id="KW-1133">Transmembrane helix</keyword>
<feature type="transmembrane region" description="Helical" evidence="7">
    <location>
        <begin position="245"/>
        <end position="262"/>
    </location>
</feature>
<evidence type="ECO:0000256" key="6">
    <source>
        <dbReference type="ARBA" id="ARBA00023136"/>
    </source>
</evidence>
<dbReference type="Gene3D" id="1.20.1250.20">
    <property type="entry name" value="MFS general substrate transporter like domains"/>
    <property type="match status" value="1"/>
</dbReference>
<feature type="transmembrane region" description="Helical" evidence="7">
    <location>
        <begin position="119"/>
        <end position="140"/>
    </location>
</feature>
<feature type="transmembrane region" description="Helical" evidence="7">
    <location>
        <begin position="375"/>
        <end position="396"/>
    </location>
</feature>
<evidence type="ECO:0000256" key="5">
    <source>
        <dbReference type="ARBA" id="ARBA00022989"/>
    </source>
</evidence>
<dbReference type="Proteomes" id="UP000027192">
    <property type="component" value="Unassembled WGS sequence"/>
</dbReference>
<evidence type="ECO:0000256" key="1">
    <source>
        <dbReference type="ARBA" id="ARBA00004651"/>
    </source>
</evidence>
<feature type="domain" description="Major facilitator superfamily (MFS) profile" evidence="8">
    <location>
        <begin position="24"/>
        <end position="468"/>
    </location>
</feature>
<feature type="transmembrane region" description="Helical" evidence="7">
    <location>
        <begin position="90"/>
        <end position="113"/>
    </location>
</feature>
<feature type="transmembrane region" description="Helical" evidence="7">
    <location>
        <begin position="347"/>
        <end position="369"/>
    </location>
</feature>
<feature type="transmembrane region" description="Helical" evidence="7">
    <location>
        <begin position="58"/>
        <end position="78"/>
    </location>
</feature>
<dbReference type="InterPro" id="IPR036259">
    <property type="entry name" value="MFS_trans_sf"/>
</dbReference>
<dbReference type="CDD" id="cd17321">
    <property type="entry name" value="MFS_MMR_MDR_like"/>
    <property type="match status" value="1"/>
</dbReference>
<evidence type="ECO:0000313" key="10">
    <source>
        <dbReference type="Proteomes" id="UP000027192"/>
    </source>
</evidence>
<keyword evidence="4 7" id="KW-0812">Transmembrane</keyword>
<evidence type="ECO:0000256" key="3">
    <source>
        <dbReference type="ARBA" id="ARBA00022475"/>
    </source>
</evidence>
<dbReference type="GO" id="GO:0005886">
    <property type="term" value="C:plasma membrane"/>
    <property type="evidence" value="ECO:0007669"/>
    <property type="project" value="UniProtKB-SubCell"/>
</dbReference>
<dbReference type="PROSITE" id="PS50850">
    <property type="entry name" value="MFS"/>
    <property type="match status" value="1"/>
</dbReference>
<feature type="transmembrane region" description="Helical" evidence="7">
    <location>
        <begin position="181"/>
        <end position="200"/>
    </location>
</feature>
<evidence type="ECO:0000256" key="4">
    <source>
        <dbReference type="ARBA" id="ARBA00022692"/>
    </source>
</evidence>
<dbReference type="SUPFAM" id="SSF103473">
    <property type="entry name" value="MFS general substrate transporter"/>
    <property type="match status" value="1"/>
</dbReference>
<name>A0A066RR19_9GAMM</name>
<evidence type="ECO:0000313" key="9">
    <source>
        <dbReference type="EMBL" id="KDM89833.1"/>
    </source>
</evidence>
<dbReference type="Pfam" id="PF07690">
    <property type="entry name" value="MFS_1"/>
    <property type="match status" value="1"/>
</dbReference>
<keyword evidence="2" id="KW-0813">Transport</keyword>
<proteinExistence type="predicted"/>
<reference evidence="9 10" key="1">
    <citation type="submission" date="2014-04" db="EMBL/GenBank/DDBJ databases">
        <title>Draft genome sequence of Photobacterium halotolerans S2753: a solonamide, ngercheumicin and holomycin producer.</title>
        <authorList>
            <person name="Machado H.R."/>
            <person name="Gram L."/>
        </authorList>
    </citation>
    <scope>NUCLEOTIDE SEQUENCE [LARGE SCALE GENOMIC DNA]</scope>
    <source>
        <strain evidence="9 10">S2753</strain>
    </source>
</reference>
<feature type="transmembrane region" description="Helical" evidence="7">
    <location>
        <begin position="441"/>
        <end position="463"/>
    </location>
</feature>
<keyword evidence="6 7" id="KW-0472">Membrane</keyword>
<dbReference type="STRING" id="1654360.EA58_20495"/>
<dbReference type="InterPro" id="IPR020846">
    <property type="entry name" value="MFS_dom"/>
</dbReference>
<dbReference type="AlphaFoldDB" id="A0A066RR19"/>
<accession>A0A066RR19</accession>
<feature type="transmembrane region" description="Helical" evidence="7">
    <location>
        <begin position="21"/>
        <end position="46"/>
    </location>
</feature>
<dbReference type="PANTHER" id="PTHR42718">
    <property type="entry name" value="MAJOR FACILITATOR SUPERFAMILY MULTIDRUG TRANSPORTER MFSC"/>
    <property type="match status" value="1"/>
</dbReference>
<dbReference type="PANTHER" id="PTHR42718:SF46">
    <property type="entry name" value="BLR6921 PROTEIN"/>
    <property type="match status" value="1"/>
</dbReference>
<keyword evidence="10" id="KW-1185">Reference proteome</keyword>
<comment type="subcellular location">
    <subcellularLocation>
        <location evidence="1">Cell membrane</location>
        <topology evidence="1">Multi-pass membrane protein</topology>
    </subcellularLocation>
</comment>
<protein>
    <submittedName>
        <fullName evidence="9">MFS transporter permease</fullName>
    </submittedName>
</protein>
<keyword evidence="3" id="KW-1003">Cell membrane</keyword>
<feature type="transmembrane region" description="Helical" evidence="7">
    <location>
        <begin position="318"/>
        <end position="335"/>
    </location>
</feature>
<feature type="transmembrane region" description="Helical" evidence="7">
    <location>
        <begin position="417"/>
        <end position="435"/>
    </location>
</feature>
<dbReference type="InterPro" id="IPR011701">
    <property type="entry name" value="MFS"/>
</dbReference>
<feature type="transmembrane region" description="Helical" evidence="7">
    <location>
        <begin position="212"/>
        <end position="233"/>
    </location>
</feature>
<dbReference type="Gene3D" id="1.20.1720.10">
    <property type="entry name" value="Multidrug resistance protein D"/>
    <property type="match status" value="1"/>
</dbReference>
<feature type="transmembrane region" description="Helical" evidence="7">
    <location>
        <begin position="282"/>
        <end position="306"/>
    </location>
</feature>
<gene>
    <name evidence="9" type="ORF">EA58_20495</name>
</gene>
<evidence type="ECO:0000256" key="2">
    <source>
        <dbReference type="ARBA" id="ARBA00022448"/>
    </source>
</evidence>
<feature type="transmembrane region" description="Helical" evidence="7">
    <location>
        <begin position="152"/>
        <end position="175"/>
    </location>
</feature>